<proteinExistence type="predicted"/>
<keyword evidence="3" id="KW-1185">Reference proteome</keyword>
<evidence type="ECO:0008006" key="4">
    <source>
        <dbReference type="Google" id="ProtNLM"/>
    </source>
</evidence>
<dbReference type="GeneID" id="63998224"/>
<evidence type="ECO:0000313" key="2">
    <source>
        <dbReference type="EMBL" id="SUY78737.1"/>
    </source>
</evidence>
<keyword evidence="1" id="KW-1133">Transmembrane helix</keyword>
<reference evidence="2 3" key="1">
    <citation type="submission" date="2018-06" db="EMBL/GenBank/DDBJ databases">
        <authorList>
            <consortium name="Pathogen Informatics"/>
            <person name="Doyle S."/>
        </authorList>
    </citation>
    <scope>NUCLEOTIDE SEQUENCE [LARGE SCALE GENOMIC DNA]</scope>
    <source>
        <strain evidence="2 3">NCTC10698</strain>
    </source>
</reference>
<evidence type="ECO:0000313" key="3">
    <source>
        <dbReference type="Proteomes" id="UP000255070"/>
    </source>
</evidence>
<comment type="caution">
    <text evidence="2">The sequence shown here is derived from an EMBL/GenBank/DDBJ whole genome shotgun (WGS) entry which is preliminary data.</text>
</comment>
<keyword evidence="1" id="KW-0472">Membrane</keyword>
<dbReference type="EMBL" id="UFXL01000001">
    <property type="protein sequence ID" value="SUY78737.1"/>
    <property type="molecule type" value="Genomic_DNA"/>
</dbReference>
<dbReference type="AlphaFoldDB" id="A0A8B4S4G3"/>
<name>A0A8B4S4G3_COMTE</name>
<accession>A0A8B4S4G3</accession>
<sequence length="86" mass="8684">MLKLAFILASAQMSAMIGGIGGLVFFKFAPSRCAGQYACGYGKAVISMVVGLGIALLCFVGLLLKGLHKVKPPAPVACIAGTAPAD</sequence>
<protein>
    <recommendedName>
        <fullName evidence="4">Transmembrane protein</fullName>
    </recommendedName>
</protein>
<evidence type="ECO:0000256" key="1">
    <source>
        <dbReference type="SAM" id="Phobius"/>
    </source>
</evidence>
<dbReference type="RefSeq" id="WP_003076228.1">
    <property type="nucleotide sequence ID" value="NZ_BBJZ01000015.1"/>
</dbReference>
<gene>
    <name evidence="2" type="ORF">NCTC10698_03666</name>
</gene>
<dbReference type="Proteomes" id="UP000255070">
    <property type="component" value="Unassembled WGS sequence"/>
</dbReference>
<organism evidence="2 3">
    <name type="scientific">Comamonas testosteroni</name>
    <name type="common">Pseudomonas testosteroni</name>
    <dbReference type="NCBI Taxonomy" id="285"/>
    <lineage>
        <taxon>Bacteria</taxon>
        <taxon>Pseudomonadati</taxon>
        <taxon>Pseudomonadota</taxon>
        <taxon>Betaproteobacteria</taxon>
        <taxon>Burkholderiales</taxon>
        <taxon>Comamonadaceae</taxon>
        <taxon>Comamonas</taxon>
    </lineage>
</organism>
<feature type="transmembrane region" description="Helical" evidence="1">
    <location>
        <begin position="45"/>
        <end position="64"/>
    </location>
</feature>
<keyword evidence="1" id="KW-0812">Transmembrane</keyword>